<dbReference type="InterPro" id="IPR016161">
    <property type="entry name" value="Ald_DH/histidinol_DH"/>
</dbReference>
<evidence type="ECO:0000313" key="8">
    <source>
        <dbReference type="EMBL" id="MCM3712505.1"/>
    </source>
</evidence>
<evidence type="ECO:0000256" key="3">
    <source>
        <dbReference type="ARBA" id="ARBA00050326"/>
    </source>
</evidence>
<evidence type="ECO:0000256" key="5">
    <source>
        <dbReference type="ARBA" id="ARBA00066984"/>
    </source>
</evidence>
<dbReference type="Pfam" id="PF00171">
    <property type="entry name" value="Aldedh"/>
    <property type="match status" value="1"/>
</dbReference>
<dbReference type="GO" id="GO:0016620">
    <property type="term" value="F:oxidoreductase activity, acting on the aldehyde or oxo group of donors, NAD or NADP as acceptor"/>
    <property type="evidence" value="ECO:0007669"/>
    <property type="project" value="InterPro"/>
</dbReference>
<dbReference type="RefSeq" id="WP_251221385.1">
    <property type="nucleotide sequence ID" value="NZ_JAMBOL010000001.1"/>
</dbReference>
<comment type="catalytic activity">
    <reaction evidence="3">
        <text>(2S)-3-sulfolactaldehyde + NAD(+) + H2O = (2S)-3-sulfolactate + NADH + 2 H(+)</text>
        <dbReference type="Rhea" id="RHEA:47932"/>
        <dbReference type="ChEBI" id="CHEBI:15377"/>
        <dbReference type="ChEBI" id="CHEBI:15378"/>
        <dbReference type="ChEBI" id="CHEBI:57540"/>
        <dbReference type="ChEBI" id="CHEBI:57945"/>
        <dbReference type="ChEBI" id="CHEBI:61289"/>
        <dbReference type="ChEBI" id="CHEBI:90109"/>
        <dbReference type="EC" id="1.2.1.97"/>
    </reaction>
    <physiologicalReaction direction="left-to-right" evidence="3">
        <dbReference type="Rhea" id="RHEA:47933"/>
    </physiologicalReaction>
</comment>
<dbReference type="InterPro" id="IPR016163">
    <property type="entry name" value="Ald_DH_C"/>
</dbReference>
<protein>
    <recommendedName>
        <fullName evidence="6">3-sulfolactaldehyde dehydrogenase</fullName>
        <ecNumber evidence="5">1.2.1.97</ecNumber>
    </recommendedName>
</protein>
<dbReference type="InterPro" id="IPR015590">
    <property type="entry name" value="Aldehyde_DH_dom"/>
</dbReference>
<dbReference type="EMBL" id="JAMBOL010000001">
    <property type="protein sequence ID" value="MCM3712505.1"/>
    <property type="molecule type" value="Genomic_DNA"/>
</dbReference>
<proteinExistence type="inferred from homology"/>
<evidence type="ECO:0000256" key="6">
    <source>
        <dbReference type="ARBA" id="ARBA00067277"/>
    </source>
</evidence>
<evidence type="ECO:0000256" key="1">
    <source>
        <dbReference type="ARBA" id="ARBA00009986"/>
    </source>
</evidence>
<dbReference type="EC" id="1.2.1.97" evidence="5"/>
<accession>A0A9X2ILY4</accession>
<dbReference type="Proteomes" id="UP001139179">
    <property type="component" value="Unassembled WGS sequence"/>
</dbReference>
<keyword evidence="2" id="KW-0560">Oxidoreductase</keyword>
<dbReference type="InterPro" id="IPR016160">
    <property type="entry name" value="Ald_DH_CS_CYS"/>
</dbReference>
<evidence type="ECO:0000259" key="7">
    <source>
        <dbReference type="Pfam" id="PF00171"/>
    </source>
</evidence>
<dbReference type="FunFam" id="3.40.605.10:FF:000007">
    <property type="entry name" value="NAD/NADP-dependent betaine aldehyde dehydrogenase"/>
    <property type="match status" value="1"/>
</dbReference>
<evidence type="ECO:0000256" key="4">
    <source>
        <dbReference type="ARBA" id="ARBA00054572"/>
    </source>
</evidence>
<dbReference type="SUPFAM" id="SSF53720">
    <property type="entry name" value="ALDH-like"/>
    <property type="match status" value="1"/>
</dbReference>
<name>A0A9X2ILY4_9BACI</name>
<keyword evidence="9" id="KW-1185">Reference proteome</keyword>
<comment type="similarity">
    <text evidence="1">Belongs to the aldehyde dehydrogenase family.</text>
</comment>
<dbReference type="PROSITE" id="PS00070">
    <property type="entry name" value="ALDEHYDE_DEHYDR_CYS"/>
    <property type="match status" value="1"/>
</dbReference>
<dbReference type="AlphaFoldDB" id="A0A9X2ILY4"/>
<reference evidence="8" key="1">
    <citation type="submission" date="2022-05" db="EMBL/GenBank/DDBJ databases">
        <title>Comparative Genomics of Spacecraft Associated Microbes.</title>
        <authorList>
            <person name="Tran M.T."/>
            <person name="Wright A."/>
            <person name="Seuylemezian A."/>
            <person name="Eisen J."/>
            <person name="Coil D."/>
        </authorList>
    </citation>
    <scope>NUCLEOTIDE SEQUENCE</scope>
    <source>
        <strain evidence="8">214.1.1</strain>
    </source>
</reference>
<dbReference type="Gene3D" id="3.40.309.10">
    <property type="entry name" value="Aldehyde Dehydrogenase, Chain A, domain 2"/>
    <property type="match status" value="1"/>
</dbReference>
<gene>
    <name evidence="8" type="ORF">M3202_00285</name>
</gene>
<organism evidence="8 9">
    <name type="scientific">Halalkalibacter oceani</name>
    <dbReference type="NCBI Taxonomy" id="1653776"/>
    <lineage>
        <taxon>Bacteria</taxon>
        <taxon>Bacillati</taxon>
        <taxon>Bacillota</taxon>
        <taxon>Bacilli</taxon>
        <taxon>Bacillales</taxon>
        <taxon>Bacillaceae</taxon>
        <taxon>Halalkalibacter</taxon>
    </lineage>
</organism>
<evidence type="ECO:0000313" key="9">
    <source>
        <dbReference type="Proteomes" id="UP001139179"/>
    </source>
</evidence>
<sequence>MQMIINGVQRAATSQKVIEVRNMATMELIDTVPQASIEDAQEALEAAREGAKVWAATPIYKRVEIIERFVSALWERQEELGRLLSAENGKILAQAIDEVGVAANLFHEFAQESKRLFGQTIPLEIQEGLEADLMITKREPLGVIVGVLPFNFPVELFAHKAGAALAAGNAIVIKPPEDDPLTIIKMVEMLHEAGVPGNVLQVVTGYGEDVGAYLTKSPLADAISFTGSTETGTSIYESGAKNLSRVFLELGANDALIVCEDGDIASAVDHAIEGRLLANGQVCCANKRLVVHESVLEAFQNRLTEKLHTKKVGNQLEQDTNVGPLVSEEAAIRVEQQIQQTVQQGAELIFGGRRINRTFIEPTVLTGVTREMDVAKNMEIFGPVFSIISFKTFNEAIEIVNDTMYGLNSSIFTRDMNKAMEAGNRIEAGIVSINGGTCYRPFCSAFGGYKKSGIGREGSAYTLEELTQLKSIVLRGVMN</sequence>
<dbReference type="InterPro" id="IPR016162">
    <property type="entry name" value="Ald_DH_N"/>
</dbReference>
<evidence type="ECO:0000256" key="2">
    <source>
        <dbReference type="ARBA" id="ARBA00023002"/>
    </source>
</evidence>
<feature type="domain" description="Aldehyde dehydrogenase" evidence="7">
    <location>
        <begin position="13"/>
        <end position="472"/>
    </location>
</feature>
<dbReference type="Gene3D" id="3.40.605.10">
    <property type="entry name" value="Aldehyde Dehydrogenase, Chain A, domain 1"/>
    <property type="match status" value="1"/>
</dbReference>
<dbReference type="FunFam" id="3.40.309.10:FF:000009">
    <property type="entry name" value="Aldehyde dehydrogenase A"/>
    <property type="match status" value="1"/>
</dbReference>
<dbReference type="PANTHER" id="PTHR11699">
    <property type="entry name" value="ALDEHYDE DEHYDROGENASE-RELATED"/>
    <property type="match status" value="1"/>
</dbReference>
<comment type="caution">
    <text evidence="8">The sequence shown here is derived from an EMBL/GenBank/DDBJ whole genome shotgun (WGS) entry which is preliminary data.</text>
</comment>
<comment type="function">
    <text evidence="4">Part of the sulfo-TAL (or sulfo-SFT) pathway, a D-sulfoquinovose degradation pathway that produces sulfolactate (SL). Catalyzes the oxidation of 3-sulfolactaldehyde (SLA) to sulfolactate (SL).</text>
</comment>